<sequence>MPDTPEQHQQQSDLTLDDLIGAGLNELLDQDPASDYNDLYGMLAKAAGNAEGAGDLAKANALGFIVAIASMMLIPTEKSAPFQALAHWNNGGRSFIPEDLTPAQVDLAAQLAGAVNHQLLRARLADLVWLKERSKGIAFPRMAIDAYRTHPINFDTWHLSGQAVWHRALGLAISLGSGAGNRAAEIEAALLDAFDRALGAETFEPMFYVRPLFAEKRARAEAPRIASELERLGRERLAAGFASNAETFFGEAEKWYERAQLADKQAEMLIQIGASLTAQAEATTSAIGRREFITRAIKAYRDVPGAHRVAYHVEEIIAELRAKLAATGRLALGEMKVISSGSIDLTEFVRKAVQRVQGKTPMNALLAFCTIHPFPKRETQYQQAQQLVSQSLVGRLFGGVTFAGDGRAIARRLGADHGAEAEASQVAARATKGCCEITAMTAYGMIIPALEAMQLEYCMTPLDFLHIAANAGLVPRDRVDVVANGLYAGYCSDYVQAIHILVPQFEHMVRLVLQDAGAHTTTHDVDGLDMEAGMSTLVLRPQMIEVFGEDLTFTIRSIMCEQEGPNLRNAVAHGMADSGLCEGVHGVYAWWLILSLIVKSFVDGQRHEQGDATAEAPPEA</sequence>
<feature type="domain" description="DUF7380" evidence="2">
    <location>
        <begin position="11"/>
        <end position="179"/>
    </location>
</feature>
<proteinExistence type="predicted"/>
<reference evidence="3 4" key="1">
    <citation type="submission" date="2021-03" db="EMBL/GenBank/DDBJ databases">
        <title>Draft genome sequence of Janthinobacterium sp. strain PLB02 isolated from infected primmorphs (Lubomirskia baicalensis).</title>
        <authorList>
            <person name="Chernogor L.I."/>
            <person name="Belikov S.I."/>
            <person name="Petrushin I.S."/>
        </authorList>
    </citation>
    <scope>NUCLEOTIDE SEQUENCE [LARGE SCALE GENOMIC DNA]</scope>
    <source>
        <strain evidence="3 4">PLB02</strain>
    </source>
</reference>
<dbReference type="InterPro" id="IPR055804">
    <property type="entry name" value="DUF7380"/>
</dbReference>
<dbReference type="RefSeq" id="WP_151095285.1">
    <property type="nucleotide sequence ID" value="NZ_CP071520.1"/>
</dbReference>
<dbReference type="Proteomes" id="UP000662821">
    <property type="component" value="Chromosome"/>
</dbReference>
<gene>
    <name evidence="3" type="ORF">J3P46_15700</name>
</gene>
<dbReference type="EMBL" id="CP071520">
    <property type="protein sequence ID" value="QSX94199.1"/>
    <property type="molecule type" value="Genomic_DNA"/>
</dbReference>
<name>A0AAJ4MNK9_9BURK</name>
<protein>
    <submittedName>
        <fullName evidence="3">DUF4209 domain-containing protein</fullName>
    </submittedName>
</protein>
<dbReference type="Pfam" id="PF13910">
    <property type="entry name" value="DUF4209"/>
    <property type="match status" value="1"/>
</dbReference>
<feature type="domain" description="DUF4209" evidence="1">
    <location>
        <begin position="506"/>
        <end position="596"/>
    </location>
</feature>
<dbReference type="AlphaFoldDB" id="A0AAJ4MNK9"/>
<dbReference type="Pfam" id="PF24098">
    <property type="entry name" value="DUF7380"/>
    <property type="match status" value="1"/>
</dbReference>
<evidence type="ECO:0000313" key="4">
    <source>
        <dbReference type="Proteomes" id="UP000662821"/>
    </source>
</evidence>
<evidence type="ECO:0000259" key="1">
    <source>
        <dbReference type="Pfam" id="PF13910"/>
    </source>
</evidence>
<dbReference type="InterPro" id="IPR025209">
    <property type="entry name" value="DUF4209"/>
</dbReference>
<organism evidence="3 4">
    <name type="scientific">Janthinobacterium lividum</name>
    <dbReference type="NCBI Taxonomy" id="29581"/>
    <lineage>
        <taxon>Bacteria</taxon>
        <taxon>Pseudomonadati</taxon>
        <taxon>Pseudomonadota</taxon>
        <taxon>Betaproteobacteria</taxon>
        <taxon>Burkholderiales</taxon>
        <taxon>Oxalobacteraceae</taxon>
        <taxon>Janthinobacterium</taxon>
    </lineage>
</organism>
<accession>A0AAJ4MNK9</accession>
<evidence type="ECO:0000259" key="2">
    <source>
        <dbReference type="Pfam" id="PF24098"/>
    </source>
</evidence>
<evidence type="ECO:0000313" key="3">
    <source>
        <dbReference type="EMBL" id="QSX94199.1"/>
    </source>
</evidence>